<dbReference type="GO" id="GO:0005829">
    <property type="term" value="C:cytosol"/>
    <property type="evidence" value="ECO:0007669"/>
    <property type="project" value="TreeGrafter"/>
</dbReference>
<dbReference type="GO" id="GO:0003700">
    <property type="term" value="F:DNA-binding transcription factor activity"/>
    <property type="evidence" value="ECO:0007669"/>
    <property type="project" value="TreeGrafter"/>
</dbReference>
<dbReference type="Pfam" id="PF00027">
    <property type="entry name" value="cNMP_binding"/>
    <property type="match status" value="1"/>
</dbReference>
<dbReference type="SMART" id="SM00100">
    <property type="entry name" value="cNMP"/>
    <property type="match status" value="1"/>
</dbReference>
<dbReference type="AlphaFoldDB" id="A0A9X4XDZ7"/>
<comment type="caution">
    <text evidence="2">The sequence shown here is derived from an EMBL/GenBank/DDBJ whole genome shotgun (WGS) entry which is preliminary data.</text>
</comment>
<name>A0A9X4XDZ7_9FIRM</name>
<reference evidence="2 3" key="1">
    <citation type="journal article" date="2019" name="Nat. Med.">
        <title>A library of human gut bacterial isolates paired with longitudinal multiomics data enables mechanistic microbiome research.</title>
        <authorList>
            <person name="Poyet M."/>
            <person name="Groussin M."/>
            <person name="Gibbons S.M."/>
            <person name="Avila-Pacheco J."/>
            <person name="Jiang X."/>
            <person name="Kearney S.M."/>
            <person name="Perrotta A.R."/>
            <person name="Berdy B."/>
            <person name="Zhao S."/>
            <person name="Lieberman T.D."/>
            <person name="Swanson P.K."/>
            <person name="Smith M."/>
            <person name="Roesemann S."/>
            <person name="Alexander J.E."/>
            <person name="Rich S.A."/>
            <person name="Livny J."/>
            <person name="Vlamakis H."/>
            <person name="Clish C."/>
            <person name="Bullock K."/>
            <person name="Deik A."/>
            <person name="Scott J."/>
            <person name="Pierce K.A."/>
            <person name="Xavier R.J."/>
            <person name="Alm E.J."/>
        </authorList>
    </citation>
    <scope>NUCLEOTIDE SEQUENCE [LARGE SCALE GENOMIC DNA]</scope>
    <source>
        <strain evidence="2 3">BIOML-A198</strain>
    </source>
</reference>
<evidence type="ECO:0000259" key="1">
    <source>
        <dbReference type="PROSITE" id="PS50042"/>
    </source>
</evidence>
<evidence type="ECO:0000313" key="3">
    <source>
        <dbReference type="Proteomes" id="UP000487649"/>
    </source>
</evidence>
<feature type="domain" description="Cyclic nucleotide-binding" evidence="1">
    <location>
        <begin position="15"/>
        <end position="123"/>
    </location>
</feature>
<proteinExistence type="predicted"/>
<dbReference type="SUPFAM" id="SSF51206">
    <property type="entry name" value="cAMP-binding domain-like"/>
    <property type="match status" value="1"/>
</dbReference>
<dbReference type="PROSITE" id="PS50042">
    <property type="entry name" value="CNMP_BINDING_3"/>
    <property type="match status" value="1"/>
</dbReference>
<gene>
    <name evidence="2" type="ORF">GMA92_01575</name>
</gene>
<dbReference type="RefSeq" id="WP_006784812.1">
    <property type="nucleotide sequence ID" value="NZ_CABJBH010000009.1"/>
</dbReference>
<dbReference type="InterPro" id="IPR014710">
    <property type="entry name" value="RmlC-like_jellyroll"/>
</dbReference>
<dbReference type="EMBL" id="WMQE01000002">
    <property type="protein sequence ID" value="MTK20125.1"/>
    <property type="molecule type" value="Genomic_DNA"/>
</dbReference>
<protein>
    <submittedName>
        <fullName evidence="2">Cyclic nucleotide-binding domain-containing protein</fullName>
    </submittedName>
</protein>
<dbReference type="InterPro" id="IPR000595">
    <property type="entry name" value="cNMP-bd_dom"/>
</dbReference>
<dbReference type="InterPro" id="IPR050397">
    <property type="entry name" value="Env_Response_Regulators"/>
</dbReference>
<organism evidence="2 3">
    <name type="scientific">Turicibacter sanguinis</name>
    <dbReference type="NCBI Taxonomy" id="154288"/>
    <lineage>
        <taxon>Bacteria</taxon>
        <taxon>Bacillati</taxon>
        <taxon>Bacillota</taxon>
        <taxon>Erysipelotrichia</taxon>
        <taxon>Erysipelotrichales</taxon>
        <taxon>Turicibacteraceae</taxon>
        <taxon>Turicibacter</taxon>
    </lineage>
</organism>
<dbReference type="OrthoDB" id="581021at2"/>
<accession>A0A9X4XDZ7</accession>
<dbReference type="Gene3D" id="2.60.120.10">
    <property type="entry name" value="Jelly Rolls"/>
    <property type="match status" value="1"/>
</dbReference>
<sequence length="212" mass="24418">MNWLTSRIENGSQSLKDGIVMKRYEKGMTILSAEDEIKGVLIVKKGKAKVYSLAENGSTHMIKIYEAGELLGEMEILTGRTVFHYVEALETCEMMWISQSLFFDWIKEDSDVSLYIMKQLAEKLYRSATVMKSVVLYPLKYQVLFFIWRHICETKEMVIKKELVVEALGSNTRSINRIIKELDEDGILDNLSGEIIVHEFSKVVQLVSQYES</sequence>
<dbReference type="CDD" id="cd00038">
    <property type="entry name" value="CAP_ED"/>
    <property type="match status" value="1"/>
</dbReference>
<dbReference type="GeneID" id="60058668"/>
<dbReference type="InterPro" id="IPR018490">
    <property type="entry name" value="cNMP-bd_dom_sf"/>
</dbReference>
<dbReference type="PANTHER" id="PTHR24567:SF26">
    <property type="entry name" value="REGULATORY PROTEIN YEIL"/>
    <property type="match status" value="1"/>
</dbReference>
<dbReference type="PANTHER" id="PTHR24567">
    <property type="entry name" value="CRP FAMILY TRANSCRIPTIONAL REGULATORY PROTEIN"/>
    <property type="match status" value="1"/>
</dbReference>
<dbReference type="Proteomes" id="UP000487649">
    <property type="component" value="Unassembled WGS sequence"/>
</dbReference>
<evidence type="ECO:0000313" key="2">
    <source>
        <dbReference type="EMBL" id="MTK20125.1"/>
    </source>
</evidence>